<dbReference type="EMBL" id="CAKOGL010000019">
    <property type="protein sequence ID" value="CAH2098419.1"/>
    <property type="molecule type" value="Genomic_DNA"/>
</dbReference>
<evidence type="ECO:0000313" key="2">
    <source>
        <dbReference type="Proteomes" id="UP001153954"/>
    </source>
</evidence>
<proteinExistence type="predicted"/>
<organism evidence="1 2">
    <name type="scientific">Euphydryas editha</name>
    <name type="common">Edith's checkerspot</name>
    <dbReference type="NCBI Taxonomy" id="104508"/>
    <lineage>
        <taxon>Eukaryota</taxon>
        <taxon>Metazoa</taxon>
        <taxon>Ecdysozoa</taxon>
        <taxon>Arthropoda</taxon>
        <taxon>Hexapoda</taxon>
        <taxon>Insecta</taxon>
        <taxon>Pterygota</taxon>
        <taxon>Neoptera</taxon>
        <taxon>Endopterygota</taxon>
        <taxon>Lepidoptera</taxon>
        <taxon>Glossata</taxon>
        <taxon>Ditrysia</taxon>
        <taxon>Papilionoidea</taxon>
        <taxon>Nymphalidae</taxon>
        <taxon>Nymphalinae</taxon>
        <taxon>Euphydryas</taxon>
    </lineage>
</organism>
<protein>
    <submittedName>
        <fullName evidence="1">Uncharacterized protein</fullName>
    </submittedName>
</protein>
<dbReference type="Proteomes" id="UP001153954">
    <property type="component" value="Unassembled WGS sequence"/>
</dbReference>
<comment type="caution">
    <text evidence="1">The sequence shown here is derived from an EMBL/GenBank/DDBJ whole genome shotgun (WGS) entry which is preliminary data.</text>
</comment>
<dbReference type="AlphaFoldDB" id="A0AAU9UFA0"/>
<sequence>MSDKNRYRRLYVLFEARWAGPQAHTPRPKTYICTITNIYPVLESNPRPMVLRRLPRTTTPERSLNIITSYVIRHEETCIFPVFPTRNGAAQWINVESFLHSPNVSDTVFLANKITICKYFFITYL</sequence>
<accession>A0AAU9UFA0</accession>
<name>A0AAU9UFA0_EUPED</name>
<keyword evidence="2" id="KW-1185">Reference proteome</keyword>
<evidence type="ECO:0000313" key="1">
    <source>
        <dbReference type="EMBL" id="CAH2098419.1"/>
    </source>
</evidence>
<reference evidence="1" key="1">
    <citation type="submission" date="2022-03" db="EMBL/GenBank/DDBJ databases">
        <authorList>
            <person name="Tunstrom K."/>
        </authorList>
    </citation>
    <scope>NUCLEOTIDE SEQUENCE</scope>
</reference>
<gene>
    <name evidence="1" type="ORF">EEDITHA_LOCUS13531</name>
</gene>